<evidence type="ECO:0008006" key="3">
    <source>
        <dbReference type="Google" id="ProtNLM"/>
    </source>
</evidence>
<comment type="caution">
    <text evidence="1">The sequence shown here is derived from an EMBL/GenBank/DDBJ whole genome shotgun (WGS) entry which is preliminary data.</text>
</comment>
<dbReference type="Proteomes" id="UP000268469">
    <property type="component" value="Unassembled WGS sequence"/>
</dbReference>
<accession>A0A660SEK0</accession>
<feature type="non-terminal residue" evidence="1">
    <location>
        <position position="1"/>
    </location>
</feature>
<organism evidence="1 2">
    <name type="scientific">candidate division WOR-3 bacterium</name>
    <dbReference type="NCBI Taxonomy" id="2052148"/>
    <lineage>
        <taxon>Bacteria</taxon>
        <taxon>Bacteria division WOR-3</taxon>
    </lineage>
</organism>
<gene>
    <name evidence="1" type="ORF">DRP53_08840</name>
</gene>
<sequence>SRDFEMARKLVFSVGLTKSPVSCRVDFSPYEQFFSRFTTELEFHYSLLSLRLFGGVTTGSPFRQDLIFLAGSLYPSPQGRIIVQKKGPLSSQEHLNFKGGPWLVGYYGQHQKGKVGYGVNLKIHFGPILLFADLGDVSTDLERLGIRYDFGIGIKWYGVSFMIPCYLSDPAAGESHFAFRWLFSL</sequence>
<reference evidence="1 2" key="1">
    <citation type="submission" date="2018-06" db="EMBL/GenBank/DDBJ databases">
        <title>Extensive metabolic versatility and redundancy in microbially diverse, dynamic hydrothermal sediments.</title>
        <authorList>
            <person name="Dombrowski N."/>
            <person name="Teske A."/>
            <person name="Baker B.J."/>
        </authorList>
    </citation>
    <scope>NUCLEOTIDE SEQUENCE [LARGE SCALE GENOMIC DNA]</scope>
    <source>
        <strain evidence="1">B36_G15</strain>
    </source>
</reference>
<evidence type="ECO:0000313" key="1">
    <source>
        <dbReference type="EMBL" id="RKX69218.1"/>
    </source>
</evidence>
<dbReference type="EMBL" id="QNBE01000098">
    <property type="protein sequence ID" value="RKX69218.1"/>
    <property type="molecule type" value="Genomic_DNA"/>
</dbReference>
<evidence type="ECO:0000313" key="2">
    <source>
        <dbReference type="Proteomes" id="UP000268469"/>
    </source>
</evidence>
<dbReference type="AlphaFoldDB" id="A0A660SEK0"/>
<proteinExistence type="predicted"/>
<name>A0A660SEK0_UNCW3</name>
<protein>
    <recommendedName>
        <fullName evidence="3">Bacterial surface antigen (D15) domain-containing protein</fullName>
    </recommendedName>
</protein>